<evidence type="ECO:0000256" key="1">
    <source>
        <dbReference type="SAM" id="MobiDB-lite"/>
    </source>
</evidence>
<proteinExistence type="predicted"/>
<dbReference type="Proteomes" id="UP000728032">
    <property type="component" value="Unassembled WGS sequence"/>
</dbReference>
<feature type="compositionally biased region" description="Basic and acidic residues" evidence="1">
    <location>
        <begin position="22"/>
        <end position="33"/>
    </location>
</feature>
<dbReference type="EMBL" id="CAJPVJ010027742">
    <property type="protein sequence ID" value="CAG2179562.1"/>
    <property type="molecule type" value="Genomic_DNA"/>
</dbReference>
<reference evidence="2" key="1">
    <citation type="submission" date="2020-11" db="EMBL/GenBank/DDBJ databases">
        <authorList>
            <person name="Tran Van P."/>
        </authorList>
    </citation>
    <scope>NUCLEOTIDE SEQUENCE</scope>
</reference>
<protein>
    <submittedName>
        <fullName evidence="2">Uncharacterized protein</fullName>
    </submittedName>
</protein>
<dbReference type="AlphaFoldDB" id="A0A7R9MLS4"/>
<dbReference type="EMBL" id="OC942567">
    <property type="protein sequence ID" value="CAD7662426.1"/>
    <property type="molecule type" value="Genomic_DNA"/>
</dbReference>
<keyword evidence="3" id="KW-1185">Reference proteome</keyword>
<name>A0A7R9MLS4_9ACAR</name>
<evidence type="ECO:0000313" key="3">
    <source>
        <dbReference type="Proteomes" id="UP000728032"/>
    </source>
</evidence>
<evidence type="ECO:0000313" key="2">
    <source>
        <dbReference type="EMBL" id="CAD7662426.1"/>
    </source>
</evidence>
<organism evidence="2">
    <name type="scientific">Oppiella nova</name>
    <dbReference type="NCBI Taxonomy" id="334625"/>
    <lineage>
        <taxon>Eukaryota</taxon>
        <taxon>Metazoa</taxon>
        <taxon>Ecdysozoa</taxon>
        <taxon>Arthropoda</taxon>
        <taxon>Chelicerata</taxon>
        <taxon>Arachnida</taxon>
        <taxon>Acari</taxon>
        <taxon>Acariformes</taxon>
        <taxon>Sarcoptiformes</taxon>
        <taxon>Oribatida</taxon>
        <taxon>Brachypylina</taxon>
        <taxon>Oppioidea</taxon>
        <taxon>Oppiidae</taxon>
        <taxon>Oppiella</taxon>
    </lineage>
</organism>
<feature type="region of interest" description="Disordered" evidence="1">
    <location>
        <begin position="1"/>
        <end position="61"/>
    </location>
</feature>
<accession>A0A7R9MLS4</accession>
<feature type="compositionally biased region" description="Polar residues" evidence="1">
    <location>
        <begin position="51"/>
        <end position="61"/>
    </location>
</feature>
<feature type="non-terminal residue" evidence="2">
    <location>
        <position position="61"/>
    </location>
</feature>
<dbReference type="OrthoDB" id="10265785at2759"/>
<gene>
    <name evidence="2" type="ORF">ONB1V03_LOCUS18986</name>
</gene>
<sequence length="61" mass="6730">MALTKIDNWDESLGITNTTPTEDTKEEDKHLSAKIETISLSTESSQSTETNGATNQTRDED</sequence>
<feature type="compositionally biased region" description="Low complexity" evidence="1">
    <location>
        <begin position="36"/>
        <end position="50"/>
    </location>
</feature>